<accession>A0A2P2JER8</accession>
<protein>
    <submittedName>
        <fullName evidence="1">Uncharacterized protein At2g39795</fullName>
    </submittedName>
</protein>
<dbReference type="PANTHER" id="PTHR10826:SF36">
    <property type="entry name" value="OS08G0439900 PROTEIN"/>
    <property type="match status" value="1"/>
</dbReference>
<dbReference type="GO" id="GO:0005759">
    <property type="term" value="C:mitochondrial matrix"/>
    <property type="evidence" value="ECO:0007669"/>
    <property type="project" value="InterPro"/>
</dbReference>
<dbReference type="EMBL" id="GGEC01011495">
    <property type="protein sequence ID" value="MBW91978.1"/>
    <property type="molecule type" value="Transcribed_RNA"/>
</dbReference>
<reference evidence="1" key="1">
    <citation type="submission" date="2018-02" db="EMBL/GenBank/DDBJ databases">
        <title>Rhizophora mucronata_Transcriptome.</title>
        <authorList>
            <person name="Meera S.P."/>
            <person name="Sreeshan A."/>
            <person name="Augustine A."/>
        </authorList>
    </citation>
    <scope>NUCLEOTIDE SEQUENCE</scope>
    <source>
        <tissue evidence="1">Leaf</tissue>
    </source>
</reference>
<dbReference type="Pfam" id="PF02330">
    <property type="entry name" value="MAM33"/>
    <property type="match status" value="1"/>
</dbReference>
<dbReference type="InterPro" id="IPR036561">
    <property type="entry name" value="MAM33_sf"/>
</dbReference>
<dbReference type="InterPro" id="IPR003428">
    <property type="entry name" value="MAM33"/>
</dbReference>
<dbReference type="AlphaFoldDB" id="A0A2P2JER8"/>
<dbReference type="FunFam" id="3.10.280.10:FF:000003">
    <property type="entry name" value="Mitochondrial glycoprotein"/>
    <property type="match status" value="1"/>
</dbReference>
<name>A0A2P2JER8_RHIMU</name>
<organism evidence="1">
    <name type="scientific">Rhizophora mucronata</name>
    <name type="common">Asiatic mangrove</name>
    <dbReference type="NCBI Taxonomy" id="61149"/>
    <lineage>
        <taxon>Eukaryota</taxon>
        <taxon>Viridiplantae</taxon>
        <taxon>Streptophyta</taxon>
        <taxon>Embryophyta</taxon>
        <taxon>Tracheophyta</taxon>
        <taxon>Spermatophyta</taxon>
        <taxon>Magnoliopsida</taxon>
        <taxon>eudicotyledons</taxon>
        <taxon>Gunneridae</taxon>
        <taxon>Pentapetalae</taxon>
        <taxon>rosids</taxon>
        <taxon>fabids</taxon>
        <taxon>Malpighiales</taxon>
        <taxon>Rhizophoraceae</taxon>
        <taxon>Rhizophora</taxon>
    </lineage>
</organism>
<dbReference type="PANTHER" id="PTHR10826">
    <property type="entry name" value="COMPLEMENT COMPONENT 1"/>
    <property type="match status" value="1"/>
</dbReference>
<dbReference type="Gene3D" id="3.10.280.10">
    <property type="entry name" value="Mitochondrial glycoprotein"/>
    <property type="match status" value="1"/>
</dbReference>
<sequence length="240" mass="27882">MARLIRSLRRTQIPGLWQNPISFLNNMGSNSFCLCQTQQTSAITRSYVSEMRKAAFQDNILRLLRREIQYELDRLPSEPATEFNSFTVDDRSGEQWIRLRGNFAGNEEIKVEATMFDGAIPISTSGRGGLKDDIKLHITFIVTISKGDKEVLEIICSAWPDNIQIKKLFVRSSYKTQAQPYVGPEFKDLDDELQDSLYEFLEARGIDDDLAIFLHEYMKNKDRTEFIRWMNTVKCYIERN</sequence>
<dbReference type="SUPFAM" id="SSF54529">
    <property type="entry name" value="Mitochondrial glycoprotein MAM33-like"/>
    <property type="match status" value="1"/>
</dbReference>
<evidence type="ECO:0000313" key="1">
    <source>
        <dbReference type="EMBL" id="MBW91978.1"/>
    </source>
</evidence>
<proteinExistence type="predicted"/>